<evidence type="ECO:0000256" key="8">
    <source>
        <dbReference type="ARBA" id="ARBA00022842"/>
    </source>
</evidence>
<comment type="cofactor">
    <cofactor evidence="1">
        <name>Mg(2+)</name>
        <dbReference type="ChEBI" id="CHEBI:18420"/>
    </cofactor>
</comment>
<dbReference type="RefSeq" id="XP_040715743.1">
    <property type="nucleotide sequence ID" value="XM_040860322.1"/>
</dbReference>
<dbReference type="PANTHER" id="PTHR32057">
    <property type="entry name" value="PROTEIN ADENYLYLTRANSFERASE SELO, MITOCHONDRIAL"/>
    <property type="match status" value="1"/>
</dbReference>
<organism evidence="11 12">
    <name type="scientific">Pseudomassariella vexata</name>
    <dbReference type="NCBI Taxonomy" id="1141098"/>
    <lineage>
        <taxon>Eukaryota</taxon>
        <taxon>Fungi</taxon>
        <taxon>Dikarya</taxon>
        <taxon>Ascomycota</taxon>
        <taxon>Pezizomycotina</taxon>
        <taxon>Sordariomycetes</taxon>
        <taxon>Xylariomycetidae</taxon>
        <taxon>Amphisphaeriales</taxon>
        <taxon>Pseudomassariaceae</taxon>
        <taxon>Pseudomassariella</taxon>
    </lineage>
</organism>
<keyword evidence="7" id="KW-0067">ATP-binding</keyword>
<dbReference type="OrthoDB" id="10254721at2759"/>
<feature type="region of interest" description="Disordered" evidence="10">
    <location>
        <begin position="291"/>
        <end position="313"/>
    </location>
</feature>
<name>A0A1Y2DYP1_9PEZI</name>
<gene>
    <name evidence="11" type="ORF">BCR38DRAFT_434826</name>
</gene>
<dbReference type="InterPro" id="IPR003846">
    <property type="entry name" value="SelO"/>
</dbReference>
<dbReference type="GO" id="GO:0005524">
    <property type="term" value="F:ATP binding"/>
    <property type="evidence" value="ECO:0007669"/>
    <property type="project" value="UniProtKB-KW"/>
</dbReference>
<dbReference type="GO" id="GO:0045454">
    <property type="term" value="P:cell redox homeostasis"/>
    <property type="evidence" value="ECO:0007669"/>
    <property type="project" value="EnsemblFungi"/>
</dbReference>
<keyword evidence="5" id="KW-0479">Metal-binding</keyword>
<proteinExistence type="inferred from homology"/>
<evidence type="ECO:0000256" key="4">
    <source>
        <dbReference type="ARBA" id="ARBA00022695"/>
    </source>
</evidence>
<keyword evidence="12" id="KW-1185">Reference proteome</keyword>
<keyword evidence="4" id="KW-0548">Nucleotidyltransferase</keyword>
<dbReference type="InParanoid" id="A0A1Y2DYP1"/>
<comment type="caution">
    <text evidence="11">The sequence shown here is derived from an EMBL/GenBank/DDBJ whole genome shotgun (WGS) entry which is preliminary data.</text>
</comment>
<evidence type="ECO:0000256" key="9">
    <source>
        <dbReference type="ARBA" id="ARBA00031547"/>
    </source>
</evidence>
<reference evidence="11 12" key="1">
    <citation type="submission" date="2016-07" db="EMBL/GenBank/DDBJ databases">
        <title>Pervasive Adenine N6-methylation of Active Genes in Fungi.</title>
        <authorList>
            <consortium name="DOE Joint Genome Institute"/>
            <person name="Mondo S.J."/>
            <person name="Dannebaum R.O."/>
            <person name="Kuo R.C."/>
            <person name="Labutti K."/>
            <person name="Haridas S."/>
            <person name="Kuo A."/>
            <person name="Salamov A."/>
            <person name="Ahrendt S.R."/>
            <person name="Lipzen A."/>
            <person name="Sullivan W."/>
            <person name="Andreopoulos W.B."/>
            <person name="Clum A."/>
            <person name="Lindquist E."/>
            <person name="Daum C."/>
            <person name="Ramamoorthy G.K."/>
            <person name="Gryganskyi A."/>
            <person name="Culley D."/>
            <person name="Magnuson J.K."/>
            <person name="James T.Y."/>
            <person name="O'Malley M.A."/>
            <person name="Stajich J.E."/>
            <person name="Spatafora J.W."/>
            <person name="Visel A."/>
            <person name="Grigoriev I.V."/>
        </authorList>
    </citation>
    <scope>NUCLEOTIDE SEQUENCE [LARGE SCALE GENOMIC DNA]</scope>
    <source>
        <strain evidence="11 12">CBS 129021</strain>
    </source>
</reference>
<keyword evidence="6" id="KW-0547">Nucleotide-binding</keyword>
<dbReference type="Pfam" id="PF02696">
    <property type="entry name" value="SelO"/>
    <property type="match status" value="1"/>
</dbReference>
<dbReference type="GeneID" id="63776534"/>
<dbReference type="STRING" id="1141098.A0A1Y2DYP1"/>
<comment type="similarity">
    <text evidence="2">Belongs to the SELO family.</text>
</comment>
<evidence type="ECO:0000256" key="3">
    <source>
        <dbReference type="ARBA" id="ARBA00022679"/>
    </source>
</evidence>
<evidence type="ECO:0000256" key="6">
    <source>
        <dbReference type="ARBA" id="ARBA00022741"/>
    </source>
</evidence>
<evidence type="ECO:0000313" key="12">
    <source>
        <dbReference type="Proteomes" id="UP000193689"/>
    </source>
</evidence>
<protein>
    <recommendedName>
        <fullName evidence="9">Selenoprotein O</fullName>
    </recommendedName>
</protein>
<evidence type="ECO:0000256" key="5">
    <source>
        <dbReference type="ARBA" id="ARBA00022723"/>
    </source>
</evidence>
<dbReference type="Proteomes" id="UP000193689">
    <property type="component" value="Unassembled WGS sequence"/>
</dbReference>
<evidence type="ECO:0000256" key="1">
    <source>
        <dbReference type="ARBA" id="ARBA00001946"/>
    </source>
</evidence>
<keyword evidence="8" id="KW-0460">Magnesium</keyword>
<dbReference type="GO" id="GO:0005739">
    <property type="term" value="C:mitochondrion"/>
    <property type="evidence" value="ECO:0007669"/>
    <property type="project" value="EnsemblFungi"/>
</dbReference>
<sequence length="657" mass="73917">MLLSLPLRRPAAPRMRLAQMAATMSSSSSPSPKGASSINTIPKSWTYTSKLPADSFFPTPADSHKTPRDQIGPRQVRDAAFTWVRPQPVESPQLLAISPAAMRDLGITGGDEKTQDFVDTVAGNKLHGWDEAKQEGGYPWAQCYGGFQFGQWAGQLGDGRAISLFETTNPETGVRYELQLKGAGLTPYSRFADGKAVLRSSIREFVVSEALHALGIPSTRALSLTLLPGVKVRRETVEPGAIVARFAHSWLRIGNFDLLRARGDRDLIRKSATYVAEDVLGGWEALPGRLDDPDQAVNSPAPGRGVKVDKVEGPDESAENRFTRLYREIVRRNALTVAKWQAYGFMNGVLNTDNTSLFGLSIDFGPFAFMDNFDPAYTPNHDDYMLRYSYRNQPSIIWWNLVRLGESFGELIGAGARVDDEKFIAEGVKEEEADDVIKRAEKVITQVGEEYKAVFLAEYKRLMLARLGLETYVDSDFDDMFSSLLDTMEALELDFNLFFRRLSSVKIAHLDTQEAREVKAAVFFYQDGVTGSGGEEEGRKRVGEWLGKWRQRVLDDWGNGTMVSEEQDRERREAMKKVNPNFIPRGWILDEIIKRVEKDDEREVLDRVMHMALHPFEESWAGRTFDGVEYKGDKEEETRWTKDVPRMARAMQCSCSS</sequence>
<dbReference type="GO" id="GO:0046872">
    <property type="term" value="F:metal ion binding"/>
    <property type="evidence" value="ECO:0007669"/>
    <property type="project" value="UniProtKB-KW"/>
</dbReference>
<evidence type="ECO:0000256" key="10">
    <source>
        <dbReference type="SAM" id="MobiDB-lite"/>
    </source>
</evidence>
<dbReference type="HAMAP" id="MF_00692">
    <property type="entry name" value="SelO"/>
    <property type="match status" value="1"/>
</dbReference>
<evidence type="ECO:0000256" key="7">
    <source>
        <dbReference type="ARBA" id="ARBA00022840"/>
    </source>
</evidence>
<dbReference type="GO" id="GO:0070733">
    <property type="term" value="F:AMPylase activity"/>
    <property type="evidence" value="ECO:0007669"/>
    <property type="project" value="EnsemblFungi"/>
</dbReference>
<dbReference type="PANTHER" id="PTHR32057:SF14">
    <property type="entry name" value="PROTEIN ADENYLYLTRANSFERASE SELO, MITOCHONDRIAL"/>
    <property type="match status" value="1"/>
</dbReference>
<dbReference type="AlphaFoldDB" id="A0A1Y2DYP1"/>
<dbReference type="FunCoup" id="A0A1Y2DYP1">
    <property type="interactions" value="310"/>
</dbReference>
<evidence type="ECO:0000313" key="11">
    <source>
        <dbReference type="EMBL" id="ORY64329.1"/>
    </source>
</evidence>
<evidence type="ECO:0000256" key="2">
    <source>
        <dbReference type="ARBA" id="ARBA00009747"/>
    </source>
</evidence>
<keyword evidence="3" id="KW-0808">Transferase</keyword>
<accession>A0A1Y2DYP1</accession>
<dbReference type="EMBL" id="MCFJ01000007">
    <property type="protein sequence ID" value="ORY64329.1"/>
    <property type="molecule type" value="Genomic_DNA"/>
</dbReference>